<dbReference type="InterPro" id="IPR051606">
    <property type="entry name" value="Polyketide_Oxido-like"/>
</dbReference>
<reference evidence="2" key="1">
    <citation type="submission" date="2021-01" db="EMBL/GenBank/DDBJ databases">
        <title>Whole genome shotgun sequence of Actinocatenispora rupis NBRC 107355.</title>
        <authorList>
            <person name="Komaki H."/>
            <person name="Tamura T."/>
        </authorList>
    </citation>
    <scope>NUCLEOTIDE SEQUENCE</scope>
    <source>
        <strain evidence="2">NBRC 107355</strain>
    </source>
</reference>
<dbReference type="SUPFAM" id="SSF51735">
    <property type="entry name" value="NAD(P)-binding Rossmann-fold domains"/>
    <property type="match status" value="1"/>
</dbReference>
<dbReference type="GO" id="GO:0042602">
    <property type="term" value="F:riboflavin reductase (NADPH) activity"/>
    <property type="evidence" value="ECO:0007669"/>
    <property type="project" value="TreeGrafter"/>
</dbReference>
<comment type="caution">
    <text evidence="2">The sequence shown here is derived from an EMBL/GenBank/DDBJ whole genome shotgun (WGS) entry which is preliminary data.</text>
</comment>
<evidence type="ECO:0000313" key="2">
    <source>
        <dbReference type="EMBL" id="GID11941.1"/>
    </source>
</evidence>
<dbReference type="GO" id="GO:0004074">
    <property type="term" value="F:biliverdin reductase [NAD(P)H] activity"/>
    <property type="evidence" value="ECO:0007669"/>
    <property type="project" value="TreeGrafter"/>
</dbReference>
<name>A0A8J3J5F3_9ACTN</name>
<dbReference type="InterPro" id="IPR016040">
    <property type="entry name" value="NAD(P)-bd_dom"/>
</dbReference>
<dbReference type="Gene3D" id="3.40.50.720">
    <property type="entry name" value="NAD(P)-binding Rossmann-like Domain"/>
    <property type="match status" value="1"/>
</dbReference>
<dbReference type="Pfam" id="PF13460">
    <property type="entry name" value="NAD_binding_10"/>
    <property type="match status" value="1"/>
</dbReference>
<accession>A0A8J3J5F3</accession>
<dbReference type="RefSeq" id="WP_203657927.1">
    <property type="nucleotide sequence ID" value="NZ_BAAAZM010000005.1"/>
</dbReference>
<feature type="domain" description="NAD(P)-binding" evidence="1">
    <location>
        <begin position="7"/>
        <end position="195"/>
    </location>
</feature>
<dbReference type="EMBL" id="BOMB01000015">
    <property type="protein sequence ID" value="GID11941.1"/>
    <property type="molecule type" value="Genomic_DNA"/>
</dbReference>
<evidence type="ECO:0000313" key="3">
    <source>
        <dbReference type="Proteomes" id="UP000612808"/>
    </source>
</evidence>
<dbReference type="Proteomes" id="UP000612808">
    <property type="component" value="Unassembled WGS sequence"/>
</dbReference>
<proteinExistence type="predicted"/>
<gene>
    <name evidence="2" type="ORF">Aru02nite_28300</name>
</gene>
<dbReference type="AlphaFoldDB" id="A0A8J3J5F3"/>
<evidence type="ECO:0000259" key="1">
    <source>
        <dbReference type="Pfam" id="PF13460"/>
    </source>
</evidence>
<keyword evidence="3" id="KW-1185">Reference proteome</keyword>
<dbReference type="PANTHER" id="PTHR43355:SF2">
    <property type="entry name" value="FLAVIN REDUCTASE (NADPH)"/>
    <property type="match status" value="1"/>
</dbReference>
<protein>
    <submittedName>
        <fullName evidence="2">NADH-flavin reductase</fullName>
    </submittedName>
</protein>
<sequence length="206" mass="21515">MRVTVLGATGGVGTSVVGQALDRGYEVVAVVRDRARLSVPDRDGLSVVTADPLDAQSIAPAVKDADAVVSALGTRTKGPTTVCTDGVRAIVATGTTARVVSVSASGAYVDEGDGIAARYVVKPLLRRLLREGFTDTRRADDLLRASDTEWTIVRPPKLTDGPTRGTYRTAVDRNVGIRISRGDVAHAILAALADPATVRHVLGVGY</sequence>
<organism evidence="2 3">
    <name type="scientific">Actinocatenispora rupis</name>
    <dbReference type="NCBI Taxonomy" id="519421"/>
    <lineage>
        <taxon>Bacteria</taxon>
        <taxon>Bacillati</taxon>
        <taxon>Actinomycetota</taxon>
        <taxon>Actinomycetes</taxon>
        <taxon>Micromonosporales</taxon>
        <taxon>Micromonosporaceae</taxon>
        <taxon>Actinocatenispora</taxon>
    </lineage>
</organism>
<dbReference type="PANTHER" id="PTHR43355">
    <property type="entry name" value="FLAVIN REDUCTASE (NADPH)"/>
    <property type="match status" value="1"/>
</dbReference>
<dbReference type="InterPro" id="IPR036291">
    <property type="entry name" value="NAD(P)-bd_dom_sf"/>
</dbReference>